<name>A0A6A0AMY4_9ACTN</name>
<protein>
    <submittedName>
        <fullName evidence="1">Uncharacterized protein</fullName>
    </submittedName>
</protein>
<evidence type="ECO:0000313" key="1">
    <source>
        <dbReference type="EMBL" id="GFH34329.1"/>
    </source>
</evidence>
<organism evidence="1 2">
    <name type="scientific">Streptomyces pacificus</name>
    <dbReference type="NCBI Taxonomy" id="2705029"/>
    <lineage>
        <taxon>Bacteria</taxon>
        <taxon>Bacillati</taxon>
        <taxon>Actinomycetota</taxon>
        <taxon>Actinomycetes</taxon>
        <taxon>Kitasatosporales</taxon>
        <taxon>Streptomycetaceae</taxon>
        <taxon>Streptomyces</taxon>
    </lineage>
</organism>
<evidence type="ECO:0000313" key="2">
    <source>
        <dbReference type="Proteomes" id="UP000484988"/>
    </source>
</evidence>
<dbReference type="EMBL" id="BLLG01000001">
    <property type="protein sequence ID" value="GFH34329.1"/>
    <property type="molecule type" value="Genomic_DNA"/>
</dbReference>
<reference evidence="1 2" key="1">
    <citation type="submission" date="2020-02" db="EMBL/GenBank/DDBJ databases">
        <title>Whole Genome Shotgun Sequence of Streptomyces sp. strain CWH03.</title>
        <authorList>
            <person name="Dohra H."/>
            <person name="Kodani S."/>
            <person name="Yamamura H."/>
        </authorList>
    </citation>
    <scope>NUCLEOTIDE SEQUENCE [LARGE SCALE GENOMIC DNA]</scope>
    <source>
        <strain evidence="1 2">CWH03</strain>
    </source>
</reference>
<keyword evidence="2" id="KW-1185">Reference proteome</keyword>
<comment type="caution">
    <text evidence="1">The sequence shown here is derived from an EMBL/GenBank/DDBJ whole genome shotgun (WGS) entry which is preliminary data.</text>
</comment>
<sequence>MSDRSRRRTIVCACCGQTAAHRGQGYCVACYTRWVYHGRPTSGAPKPGETPRKPPAKSTRVIPAFCQHGHRLAAKNLRFSPAGVRYCRACRYEAERAYADRQFAKRHKDHDVIPTIDGRRYCRTCNRGEHDIDDMAIDRTASGDRPDRVTAAELEAAVIQLRLYGLTYELIAARTGCSLRHAWSICKDNGLTRPRKERAA</sequence>
<dbReference type="Proteomes" id="UP000484988">
    <property type="component" value="Unassembled WGS sequence"/>
</dbReference>
<dbReference type="AlphaFoldDB" id="A0A6A0AMY4"/>
<proteinExistence type="predicted"/>
<dbReference type="RefSeq" id="WP_173261124.1">
    <property type="nucleotide sequence ID" value="NZ_BLLG01000001.1"/>
</dbReference>
<accession>A0A6A0AMY4</accession>
<gene>
    <name evidence="1" type="ORF">SCWH03_05430</name>
</gene>